<evidence type="ECO:0000313" key="2">
    <source>
        <dbReference type="EMBL" id="HAS6680611.1"/>
    </source>
</evidence>
<evidence type="ECO:0000313" key="3">
    <source>
        <dbReference type="EMBL" id="QHH08434.1"/>
    </source>
</evidence>
<dbReference type="AlphaFoldDB" id="A0A7Z2MQB1"/>
<sequence length="48" mass="5565">MGSQRKATFVSYEQQNTSFNFVFNLCGRVQRLLKPECFFNLDISLSSL</sequence>
<organism evidence="1">
    <name type="scientific">Vibrio parahaemolyticus</name>
    <dbReference type="NCBI Taxonomy" id="670"/>
    <lineage>
        <taxon>Bacteria</taxon>
        <taxon>Pseudomonadati</taxon>
        <taxon>Pseudomonadota</taxon>
        <taxon>Gammaproteobacteria</taxon>
        <taxon>Vibrionales</taxon>
        <taxon>Vibrionaceae</taxon>
        <taxon>Vibrio</taxon>
    </lineage>
</organism>
<reference evidence="1" key="1">
    <citation type="journal article" date="2018" name="Genome Biol.">
        <title>SKESA: strategic k-mer extension for scrupulous assemblies.</title>
        <authorList>
            <person name="Souvorov A."/>
            <person name="Agarwala R."/>
            <person name="Lipman D.J."/>
        </authorList>
    </citation>
    <scope>NUCLEOTIDE SEQUENCE</scope>
    <source>
        <strain evidence="1">1930</strain>
    </source>
</reference>
<evidence type="ECO:0000313" key="1">
    <source>
        <dbReference type="EMBL" id="HAS6678905.1"/>
    </source>
</evidence>
<gene>
    <name evidence="3" type="ORF">EHC69_03190</name>
    <name evidence="1" type="ORF">I7278_19080</name>
    <name evidence="2" type="ORF">I7278_28040</name>
</gene>
<dbReference type="EMBL" id="DACQKT010000010">
    <property type="protein sequence ID" value="HAS6678905.1"/>
    <property type="molecule type" value="Genomic_DNA"/>
</dbReference>
<accession>A0A7Z2MQB1</accession>
<reference evidence="3 4" key="2">
    <citation type="submission" date="2018-12" db="EMBL/GenBank/DDBJ databases">
        <title>Genomic insights into the evolutionary origins and pathogenicity of five Vibrio parahaemolyticus strains isolated from the shrimp with acute hepatopancreatic necrosis disease (AHPND).</title>
        <authorList>
            <person name="Yang Q."/>
            <person name="Dong X."/>
            <person name="Xie G."/>
            <person name="Fu S."/>
            <person name="Zou P."/>
            <person name="Sun J."/>
            <person name="Wang Y."/>
            <person name="Huang J."/>
        </authorList>
    </citation>
    <scope>NUCLEOTIDE SEQUENCE [LARGE SCALE GENOMIC DNA]</scope>
    <source>
        <strain evidence="3 4">20160303005-1</strain>
    </source>
</reference>
<name>A0A7Z2MQB1_VIBPH</name>
<reference evidence="1" key="3">
    <citation type="submission" date="2019-12" db="EMBL/GenBank/DDBJ databases">
        <authorList>
            <consortium name="NCBI Pathogen Detection Project"/>
        </authorList>
    </citation>
    <scope>NUCLEOTIDE SEQUENCE</scope>
    <source>
        <strain evidence="1">1930</strain>
    </source>
</reference>
<dbReference type="Proteomes" id="UP000856022">
    <property type="component" value="Unassembled WGS sequence"/>
</dbReference>
<evidence type="ECO:0000313" key="4">
    <source>
        <dbReference type="Proteomes" id="UP000464718"/>
    </source>
</evidence>
<proteinExistence type="predicted"/>
<dbReference type="EMBL" id="CP034298">
    <property type="protein sequence ID" value="QHH08434.1"/>
    <property type="molecule type" value="Genomic_DNA"/>
</dbReference>
<dbReference type="EMBL" id="DACQKT010000083">
    <property type="protein sequence ID" value="HAS6680611.1"/>
    <property type="molecule type" value="Genomic_DNA"/>
</dbReference>
<dbReference type="Proteomes" id="UP000464718">
    <property type="component" value="Chromosome i"/>
</dbReference>
<protein>
    <submittedName>
        <fullName evidence="1">Uncharacterized protein</fullName>
    </submittedName>
</protein>